<evidence type="ECO:0000256" key="1">
    <source>
        <dbReference type="ARBA" id="ARBA00009199"/>
    </source>
</evidence>
<dbReference type="GO" id="GO:0003824">
    <property type="term" value="F:catalytic activity"/>
    <property type="evidence" value="ECO:0007669"/>
    <property type="project" value="InterPro"/>
</dbReference>
<evidence type="ECO:0000259" key="2">
    <source>
        <dbReference type="Pfam" id="PF01425"/>
    </source>
</evidence>
<dbReference type="RefSeq" id="WP_099305670.1">
    <property type="nucleotide sequence ID" value="NZ_PDVP01000003.1"/>
</dbReference>
<dbReference type="Proteomes" id="UP000221168">
    <property type="component" value="Unassembled WGS sequence"/>
</dbReference>
<keyword evidence="4" id="KW-1185">Reference proteome</keyword>
<dbReference type="OrthoDB" id="9777859at2"/>
<protein>
    <submittedName>
        <fullName evidence="3">Amidase</fullName>
    </submittedName>
</protein>
<reference evidence="3 4" key="1">
    <citation type="submission" date="2017-10" db="EMBL/GenBank/DDBJ databases">
        <title>Sedimentibacterium mangrovi gen. nov., sp. nov., a novel member of family Phyllobacteriacea isolated from mangrove sediment.</title>
        <authorList>
            <person name="Liao H."/>
            <person name="Tian Y."/>
        </authorList>
    </citation>
    <scope>NUCLEOTIDE SEQUENCE [LARGE SCALE GENOMIC DNA]</scope>
    <source>
        <strain evidence="3 4">X9-2-2</strain>
    </source>
</reference>
<dbReference type="AlphaFoldDB" id="A0A2G1QQW8"/>
<gene>
    <name evidence="3" type="ORF">CSC94_07925</name>
</gene>
<dbReference type="InterPro" id="IPR000120">
    <property type="entry name" value="Amidase"/>
</dbReference>
<dbReference type="SUPFAM" id="SSF75304">
    <property type="entry name" value="Amidase signature (AS) enzymes"/>
    <property type="match status" value="1"/>
</dbReference>
<evidence type="ECO:0000313" key="3">
    <source>
        <dbReference type="EMBL" id="PHP67618.1"/>
    </source>
</evidence>
<dbReference type="PANTHER" id="PTHR11895:SF151">
    <property type="entry name" value="GLUTAMYL-TRNA(GLN) AMIDOTRANSFERASE SUBUNIT A"/>
    <property type="match status" value="1"/>
</dbReference>
<feature type="domain" description="Amidase" evidence="2">
    <location>
        <begin position="28"/>
        <end position="405"/>
    </location>
</feature>
<dbReference type="PANTHER" id="PTHR11895">
    <property type="entry name" value="TRANSAMIDASE"/>
    <property type="match status" value="1"/>
</dbReference>
<proteinExistence type="inferred from homology"/>
<dbReference type="InterPro" id="IPR023631">
    <property type="entry name" value="Amidase_dom"/>
</dbReference>
<dbReference type="EMBL" id="PDVP01000003">
    <property type="protein sequence ID" value="PHP67618.1"/>
    <property type="molecule type" value="Genomic_DNA"/>
</dbReference>
<organism evidence="3 4">
    <name type="scientific">Zhengella mangrovi</name>
    <dbReference type="NCBI Taxonomy" id="1982044"/>
    <lineage>
        <taxon>Bacteria</taxon>
        <taxon>Pseudomonadati</taxon>
        <taxon>Pseudomonadota</taxon>
        <taxon>Alphaproteobacteria</taxon>
        <taxon>Hyphomicrobiales</taxon>
        <taxon>Notoacmeibacteraceae</taxon>
        <taxon>Zhengella</taxon>
    </lineage>
</organism>
<dbReference type="Pfam" id="PF01425">
    <property type="entry name" value="Amidase"/>
    <property type="match status" value="1"/>
</dbReference>
<comment type="caution">
    <text evidence="3">The sequence shown here is derived from an EMBL/GenBank/DDBJ whole genome shotgun (WGS) entry which is preliminary data.</text>
</comment>
<comment type="similarity">
    <text evidence="1">Belongs to the amidase family.</text>
</comment>
<evidence type="ECO:0000313" key="4">
    <source>
        <dbReference type="Proteomes" id="UP000221168"/>
    </source>
</evidence>
<dbReference type="Gene3D" id="3.90.1300.10">
    <property type="entry name" value="Amidase signature (AS) domain"/>
    <property type="match status" value="1"/>
</dbReference>
<sequence length="415" mass="43303">MLSVREIVNAVTSGRKTAQGAIGESLDAIAARDGAIHAFACLADRDTLLAESAGSKGPLAGIALGVKDIFDTADLPTEYGSPIYAGWQPRSDAAIVAMARKAGATVVGKTVTTEFAFFQPGPTVNPHDPAHTPGGSSSGSAAAVAAGMVPAALGTQTGGSVIRPAAFCGVAGYKPSFRLAPATGMKTFSWTLDTTGFFAASADDVAFLAGAILERDLSAAPVQPDQLRIGLYRTSIWNEADPLMREAVEEAAVRLEHAGAAVIEMAEPDILAEARQAHSVIQDHEAARAMAWEHAHVRDRLSPKLLACLDRGAATPAADYDRARSTARRARKAATELFEHVDVLLTPSAPGAAPRGLEATGDPKFNKLWTLTGNPCLNIPGFTTAEGLPLGVQMVARFGRDKQLLSAGKRAESLF</sequence>
<accession>A0A2G1QQW8</accession>
<dbReference type="InterPro" id="IPR036928">
    <property type="entry name" value="AS_sf"/>
</dbReference>
<name>A0A2G1QQW8_9HYPH</name>